<dbReference type="AlphaFoldDB" id="A0AA36CZ17"/>
<accession>A0AA36CZ17</accession>
<feature type="transmembrane region" description="Helical" evidence="1">
    <location>
        <begin position="255"/>
        <end position="276"/>
    </location>
</feature>
<evidence type="ECO:0000256" key="1">
    <source>
        <dbReference type="SAM" id="Phobius"/>
    </source>
</evidence>
<sequence length="308" mass="35818">MTVNSFTVFDWVSFARVPFVILHHIVCISYALRKKRVSPIVRVVLIIFGLDLFDLIPESVHDFLAILLDKEIYPDFLLAYIGFTQCFRWYGILSLVCYMAFLHLWSIYDISRVTAILVFCTAICLPLLTPFSGFIYNTGGHFWSFDREKPGYDLYVYWNWIAQGICLLSIISADLYVIYFLQRYRKRRKAAVLLSFTTTQQNIGILCRRVKRRFIVSETRESSLPSSKITPVLPVTPAVVIRNCQIKPKKVEKSLAFCFIFFSLCFLLATVSFNFLGGLNSSLVKVIQMVAKWLEYFKFTPYIWVLRT</sequence>
<proteinExistence type="predicted"/>
<dbReference type="EMBL" id="CATQJA010002647">
    <property type="protein sequence ID" value="CAJ0576910.1"/>
    <property type="molecule type" value="Genomic_DNA"/>
</dbReference>
<evidence type="ECO:0000313" key="2">
    <source>
        <dbReference type="EMBL" id="CAJ0576910.1"/>
    </source>
</evidence>
<reference evidence="2" key="1">
    <citation type="submission" date="2023-06" db="EMBL/GenBank/DDBJ databases">
        <authorList>
            <person name="Delattre M."/>
        </authorList>
    </citation>
    <scope>NUCLEOTIDE SEQUENCE</scope>
    <source>
        <strain evidence="2">AF72</strain>
    </source>
</reference>
<protein>
    <submittedName>
        <fullName evidence="2">Uncharacterized protein</fullName>
    </submittedName>
</protein>
<dbReference type="Proteomes" id="UP001177023">
    <property type="component" value="Unassembled WGS sequence"/>
</dbReference>
<keyword evidence="3" id="KW-1185">Reference proteome</keyword>
<feature type="transmembrane region" description="Helical" evidence="1">
    <location>
        <begin position="77"/>
        <end position="101"/>
    </location>
</feature>
<feature type="transmembrane region" description="Helical" evidence="1">
    <location>
        <begin position="113"/>
        <end position="136"/>
    </location>
</feature>
<organism evidence="2 3">
    <name type="scientific">Mesorhabditis spiculigera</name>
    <dbReference type="NCBI Taxonomy" id="96644"/>
    <lineage>
        <taxon>Eukaryota</taxon>
        <taxon>Metazoa</taxon>
        <taxon>Ecdysozoa</taxon>
        <taxon>Nematoda</taxon>
        <taxon>Chromadorea</taxon>
        <taxon>Rhabditida</taxon>
        <taxon>Rhabditina</taxon>
        <taxon>Rhabditomorpha</taxon>
        <taxon>Rhabditoidea</taxon>
        <taxon>Rhabditidae</taxon>
        <taxon>Mesorhabditinae</taxon>
        <taxon>Mesorhabditis</taxon>
    </lineage>
</organism>
<keyword evidence="1" id="KW-1133">Transmembrane helix</keyword>
<feature type="transmembrane region" description="Helical" evidence="1">
    <location>
        <begin position="156"/>
        <end position="181"/>
    </location>
</feature>
<comment type="caution">
    <text evidence="2">The sequence shown here is derived from an EMBL/GenBank/DDBJ whole genome shotgun (WGS) entry which is preliminary data.</text>
</comment>
<feature type="transmembrane region" description="Helical" evidence="1">
    <location>
        <begin position="39"/>
        <end position="57"/>
    </location>
</feature>
<name>A0AA36CZ17_9BILA</name>
<feature type="non-terminal residue" evidence="2">
    <location>
        <position position="1"/>
    </location>
</feature>
<keyword evidence="1" id="KW-0472">Membrane</keyword>
<feature type="transmembrane region" description="Helical" evidence="1">
    <location>
        <begin position="12"/>
        <end position="32"/>
    </location>
</feature>
<keyword evidence="1" id="KW-0812">Transmembrane</keyword>
<gene>
    <name evidence="2" type="ORF">MSPICULIGERA_LOCUS15192</name>
</gene>
<evidence type="ECO:0000313" key="3">
    <source>
        <dbReference type="Proteomes" id="UP001177023"/>
    </source>
</evidence>